<evidence type="ECO:0000259" key="2">
    <source>
        <dbReference type="Pfam" id="PF18810"/>
    </source>
</evidence>
<dbReference type="Proteomes" id="UP000478805">
    <property type="component" value="Unassembled WGS sequence"/>
</dbReference>
<feature type="region of interest" description="Disordered" evidence="1">
    <location>
        <begin position="143"/>
        <end position="162"/>
    </location>
</feature>
<dbReference type="EMBL" id="AANOVI010000007">
    <property type="protein sequence ID" value="EDP8234634.1"/>
    <property type="molecule type" value="Genomic_DNA"/>
</dbReference>
<comment type="caution">
    <text evidence="3">The sequence shown here is derived from an EMBL/GenBank/DDBJ whole genome shotgun (WGS) entry which is preliminary data.</text>
</comment>
<sequence>MNFDFNEARKNNSDEEILNSIKKKSKEFGYDFNGAINAGFGATEIIDALDLFQKQRKQKGQIEQNDDDYESNYSDPEIIKLFEDIKTNPEKQDLGQTSTLGQNSNDFINRENFSKSINSLIENIGGIKTGDQEIKINTGEQNLTDENSIQNPLKSQNTQTKSDFREDPKYKGVFYNDKEDTRLSDGFSWQGALNTLTQARDDYTYENKTDKAIYDRLRQNVRIKLQNKAPIEDYTNAEKEILVKDYPIDIKGLSTLHSVLPTALTSRSDALVNASKIVGEKEQELVGKNLNDLSQEDKEYLKDKAGWLNSTWNKIFHDDDKTIEEEYDKLRGGKEIQEASAAVERLKNFSLDKNLLFAIVAGDKTKQEAKKRFEDDLTKTAEFLGFDNVAIDRINENIFFEKDNKLYKLNDGFFDNFETIMGANVFSIGGGIAGAIKGAKSGKDPKSKIMKGTVYGALGGIGGGGMDYLLQSYRDNKEARFGELVAHSMQEGLLSLVGDGVVLALKPLTSSIKPAMKLVQKAPIINYFTQDLPEQNVNAAKKVVNNWFEPKNREEAKKIIDEMGGGIELENGNFYGNKFVDWVKKKLGENSKTAKIAKHLSNFFMMPNARERQKEVFNLLRASDNGAAILAEVAKSDARAGEKLKEIFNYSTQNLKMQLGNLNLNKDEITDILKSYESGTSSDYARMEKVLSAAYKNEKVKLNDHVYEKVKNKLMDENLVGEEIDSFLKDLKSSLFDRELSFKQLNNARKNLNSLFSQRQNYGEYLKRVLANELRQTIQGGIEEIFSKNPKMFEKANKLYNDTLEEYGILKELQKMNFFKSAKDPEVNVKEIADKVLNAAKSRGDVLAKFTSKLDKKNQARIELNILDEIFNQSLYKNGKLEVFDSKNFFKRLENAKFHSKEANDYIQIAKNFDRVFGNDANIAGSIGGYKGVKLGTGLATSVEGAAKYQQTRMLLNSIIRNLPNPLGLFNDLTGNAALRFHVLKALRKSRTSQEFTNLMEKEIKKMPFTSSSRINLSEFLKDFKELKNKVLEAEVIEDDPIYTKELNNPIIPHNRQVELKGDEANFTPQSQNGKSDLENTNQDFIHQSLKDIDFIDNKGEVRTLSKETQKEWCETFGLKSIDEDYSPNLPSELKEALGKEIKLTKGSLKKIVEKGREKYISQIKQTLENADFALRDRDNMLILAKQIEDKQYFTSINLETKDYFISVSNAPKKENILKNKVENGAKIIYQSPNAKSIFYTDTLLQTDKSSANKIDGKNSNQNLINQSLNKFNIFDLYRSKNDFLDIKKLEKVLKNIKKANLKKSSIKL</sequence>
<evidence type="ECO:0000313" key="4">
    <source>
        <dbReference type="Proteomes" id="UP000478805"/>
    </source>
</evidence>
<feature type="compositionally biased region" description="Polar residues" evidence="1">
    <location>
        <begin position="143"/>
        <end position="161"/>
    </location>
</feature>
<proteinExistence type="predicted"/>
<evidence type="ECO:0000256" key="1">
    <source>
        <dbReference type="SAM" id="MobiDB-lite"/>
    </source>
</evidence>
<reference evidence="3 4" key="1">
    <citation type="submission" date="2020-01" db="EMBL/GenBank/DDBJ databases">
        <authorList>
            <consortium name="PulseNet: The National Subtyping Network for Foodborne Disease Surveillance"/>
            <person name="Tarr C.L."/>
            <person name="Trees E."/>
            <person name="Katz L.S."/>
            <person name="Carleton-Romer H.A."/>
            <person name="Stroika S."/>
            <person name="Kucerova Z."/>
            <person name="Roache K.F."/>
            <person name="Sabol A.L."/>
            <person name="Besser J."/>
            <person name="Gerner-Smidt P."/>
        </authorList>
    </citation>
    <scope>NUCLEOTIDE SEQUENCE [LARGE SCALE GENOMIC DNA]</scope>
    <source>
        <strain evidence="3 4">PNUSAC014094</strain>
    </source>
</reference>
<organism evidence="3 4">
    <name type="scientific">Campylobacter jejuni</name>
    <dbReference type="NCBI Taxonomy" id="197"/>
    <lineage>
        <taxon>Bacteria</taxon>
        <taxon>Pseudomonadati</taxon>
        <taxon>Campylobacterota</taxon>
        <taxon>Epsilonproteobacteria</taxon>
        <taxon>Campylobacterales</taxon>
        <taxon>Campylobacteraceae</taxon>
        <taxon>Campylobacter</taxon>
    </lineage>
</organism>
<gene>
    <name evidence="3" type="ORF">GSU20_06660</name>
</gene>
<feature type="domain" description="Phage-Barnase-EndoU-ColicinE5/D-RelE like nuclease 2" evidence="2">
    <location>
        <begin position="1113"/>
        <end position="1230"/>
    </location>
</feature>
<name>A0A690V2M6_CAMJU</name>
<dbReference type="RefSeq" id="WP_215469952.1">
    <property type="nucleotide sequence ID" value="NZ_CATQGO010000005.1"/>
</dbReference>
<dbReference type="Pfam" id="PF18810">
    <property type="entry name" value="PBECR2"/>
    <property type="match status" value="1"/>
</dbReference>
<accession>A0A690V2M6</accession>
<protein>
    <recommendedName>
        <fullName evidence="2">Phage-Barnase-EndoU-ColicinE5/D-RelE like nuclease 2 domain-containing protein</fullName>
    </recommendedName>
</protein>
<evidence type="ECO:0000313" key="3">
    <source>
        <dbReference type="EMBL" id="EDP8234634.1"/>
    </source>
</evidence>
<dbReference type="InterPro" id="IPR041110">
    <property type="entry name" value="PBECR2"/>
</dbReference>